<evidence type="ECO:0000256" key="2">
    <source>
        <dbReference type="ARBA" id="ARBA00022473"/>
    </source>
</evidence>
<dbReference type="CDD" id="cd04658">
    <property type="entry name" value="Piwi_piwi-like_Euk"/>
    <property type="match status" value="1"/>
</dbReference>
<dbReference type="Pfam" id="PF02170">
    <property type="entry name" value="PAZ"/>
    <property type="match status" value="1"/>
</dbReference>
<evidence type="ECO:0000256" key="5">
    <source>
        <dbReference type="ARBA" id="ARBA00023158"/>
    </source>
</evidence>
<keyword evidence="2" id="KW-0217">Developmental protein</keyword>
<keyword evidence="4" id="KW-0694">RNA-binding</keyword>
<dbReference type="SUPFAM" id="SSF101690">
    <property type="entry name" value="PAZ domain"/>
    <property type="match status" value="1"/>
</dbReference>
<dbReference type="Pfam" id="PF23278">
    <property type="entry name" value="Piwi_N"/>
    <property type="match status" value="1"/>
</dbReference>
<dbReference type="Gene3D" id="2.170.260.10">
    <property type="entry name" value="paz domain"/>
    <property type="match status" value="1"/>
</dbReference>
<keyword evidence="3" id="KW-0963">Cytoplasm</keyword>
<evidence type="ECO:0000256" key="6">
    <source>
        <dbReference type="ARBA" id="ARBA00038291"/>
    </source>
</evidence>
<dbReference type="AlphaFoldDB" id="A0AAW1LYA8"/>
<name>A0AAW1LYA8_POPJA</name>
<dbReference type="InterPro" id="IPR003165">
    <property type="entry name" value="Piwi"/>
</dbReference>
<feature type="domain" description="Piwi" evidence="8">
    <location>
        <begin position="433"/>
        <end position="684"/>
    </location>
</feature>
<organism evidence="9 10">
    <name type="scientific">Popillia japonica</name>
    <name type="common">Japanese beetle</name>
    <dbReference type="NCBI Taxonomy" id="7064"/>
    <lineage>
        <taxon>Eukaryota</taxon>
        <taxon>Metazoa</taxon>
        <taxon>Ecdysozoa</taxon>
        <taxon>Arthropoda</taxon>
        <taxon>Hexapoda</taxon>
        <taxon>Insecta</taxon>
        <taxon>Pterygota</taxon>
        <taxon>Neoptera</taxon>
        <taxon>Endopterygota</taxon>
        <taxon>Coleoptera</taxon>
        <taxon>Polyphaga</taxon>
        <taxon>Scarabaeiformia</taxon>
        <taxon>Scarabaeidae</taxon>
        <taxon>Rutelinae</taxon>
        <taxon>Popillia</taxon>
    </lineage>
</organism>
<keyword evidence="10" id="KW-1185">Reference proteome</keyword>
<comment type="subcellular location">
    <subcellularLocation>
        <location evidence="1">Cytoplasm</location>
    </subcellularLocation>
</comment>
<feature type="domain" description="PAZ" evidence="7">
    <location>
        <begin position="156"/>
        <end position="267"/>
    </location>
</feature>
<dbReference type="FunFam" id="2.170.260.10:FF:000003">
    <property type="entry name" value="Piwi-like RNA-mediated gene silencing 2"/>
    <property type="match status" value="1"/>
</dbReference>
<dbReference type="SMART" id="SM00949">
    <property type="entry name" value="PAZ"/>
    <property type="match status" value="1"/>
</dbReference>
<comment type="caution">
    <text evidence="9">The sequence shown here is derived from an EMBL/GenBank/DDBJ whole genome shotgun (WGS) entry which is preliminary data.</text>
</comment>
<dbReference type="PROSITE" id="PS50821">
    <property type="entry name" value="PAZ"/>
    <property type="match status" value="1"/>
</dbReference>
<evidence type="ECO:0000313" key="10">
    <source>
        <dbReference type="Proteomes" id="UP001458880"/>
    </source>
</evidence>
<dbReference type="EMBL" id="JASPKY010000081">
    <property type="protein sequence ID" value="KAK9738858.1"/>
    <property type="molecule type" value="Genomic_DNA"/>
</dbReference>
<dbReference type="CDD" id="cd02845">
    <property type="entry name" value="PAZ_piwi_like"/>
    <property type="match status" value="1"/>
</dbReference>
<dbReference type="Pfam" id="PF02171">
    <property type="entry name" value="Piwi"/>
    <property type="match status" value="1"/>
</dbReference>
<dbReference type="GO" id="GO:0005737">
    <property type="term" value="C:cytoplasm"/>
    <property type="evidence" value="ECO:0007669"/>
    <property type="project" value="UniProtKB-SubCell"/>
</dbReference>
<dbReference type="InterPro" id="IPR036397">
    <property type="entry name" value="RNaseH_sf"/>
</dbReference>
<proteinExistence type="inferred from homology"/>
<dbReference type="GO" id="GO:0034587">
    <property type="term" value="P:piRNA processing"/>
    <property type="evidence" value="ECO:0007669"/>
    <property type="project" value="UniProtKB-ARBA"/>
</dbReference>
<dbReference type="Gene3D" id="3.30.420.10">
    <property type="entry name" value="Ribonuclease H-like superfamily/Ribonuclease H"/>
    <property type="match status" value="1"/>
</dbReference>
<evidence type="ECO:0000313" key="9">
    <source>
        <dbReference type="EMBL" id="KAK9738858.1"/>
    </source>
</evidence>
<dbReference type="InterPro" id="IPR003100">
    <property type="entry name" value="PAZ_dom"/>
</dbReference>
<evidence type="ECO:0000256" key="1">
    <source>
        <dbReference type="ARBA" id="ARBA00004496"/>
    </source>
</evidence>
<dbReference type="InterPro" id="IPR012337">
    <property type="entry name" value="RNaseH-like_sf"/>
</dbReference>
<evidence type="ECO:0000259" key="8">
    <source>
        <dbReference type="PROSITE" id="PS50822"/>
    </source>
</evidence>
<dbReference type="SMART" id="SM00950">
    <property type="entry name" value="Piwi"/>
    <property type="match status" value="1"/>
</dbReference>
<dbReference type="GO" id="GO:0003723">
    <property type="term" value="F:RNA binding"/>
    <property type="evidence" value="ECO:0007669"/>
    <property type="project" value="UniProtKB-KW"/>
</dbReference>
<dbReference type="Proteomes" id="UP001458880">
    <property type="component" value="Unassembled WGS sequence"/>
</dbReference>
<dbReference type="Gene3D" id="3.40.50.2300">
    <property type="match status" value="1"/>
</dbReference>
<comment type="similarity">
    <text evidence="6">Belongs to the argonaute family. Piwi subfamily.</text>
</comment>
<reference evidence="9 10" key="1">
    <citation type="journal article" date="2024" name="BMC Genomics">
        <title>De novo assembly and annotation of Popillia japonica's genome with initial clues to its potential as an invasive pest.</title>
        <authorList>
            <person name="Cucini C."/>
            <person name="Boschi S."/>
            <person name="Funari R."/>
            <person name="Cardaioli E."/>
            <person name="Iannotti N."/>
            <person name="Marturano G."/>
            <person name="Paoli F."/>
            <person name="Bruttini M."/>
            <person name="Carapelli A."/>
            <person name="Frati F."/>
            <person name="Nardi F."/>
        </authorList>
    </citation>
    <scope>NUCLEOTIDE SEQUENCE [LARGE SCALE GENOMIC DNA]</scope>
    <source>
        <strain evidence="9">DMR45628</strain>
    </source>
</reference>
<evidence type="ECO:0000259" key="7">
    <source>
        <dbReference type="PROSITE" id="PS50821"/>
    </source>
</evidence>
<sequence length="762" mass="88170">MTNWCLYQSRVDFSPNEDRTPVRKKLLRTALKDILPVYVFDGTVLYASKRLHPEPFEVFVDSEVEGERIRITIKTVGDLGEGDYHFLQFFNIIVRKCMSFLELQLVGRNFFDEKAKSIVPNWKMEVWPGYLTSIRQHEDSILMCCEITNKFMRTDTVLHLLNECFQEDRSQYKRIFQSRVIGTIVLTDYNNRTYHIDDVDWDSTPSSSFKRNDGSSITYDCYFRDRYNVNVTDKQQPMLVSKSKPREIRAGMPEIVYLVPELCRLTGLTAAQRANFQLMKVLSEHTRVGPASRIDKLQKFSQRLRNNEKIMTELRTWDMQLARDLVEFDARVLPMETIFCGASGRYSAGDQLNWTKDVRNKKQFAEGSMDDWVMITPQRLKQSADKFAQTLNRCAQGMQWSISRPKVYELRDDRPGPYLEMLDMVITKHNPKLVMCVVTNNKADRYSAIKKKCCVDKAVPSQVVVARSLESKDSMSIATKVAIQMNCKIGGAPWTLKIPLKSTMIVGFDVCHDPQNKSKSHGALVASLDQQLTRFYSTTSSHSSGEEISNDFALNMVKACKMRKKINGEFPERILIYRDGVGDGQIPYVKEHEVNNIKRVLKELYGDKLKMCFVIVSKRINTRFFKGEQNPDPGTVVDSCVTLPERYDFFIVSQCVRQGTVAPTSYNVIDDNMGLPPDNLQQLTTLPICPQIGVFGFAKFTKKSKSCIGHVTILSLRRWFNYAESVFVYYYFLNLRYYPFKIRICILVLHYFKRNVTFFYKL</sequence>
<evidence type="ECO:0000256" key="3">
    <source>
        <dbReference type="ARBA" id="ARBA00022490"/>
    </source>
</evidence>
<dbReference type="InterPro" id="IPR036085">
    <property type="entry name" value="PAZ_dom_sf"/>
</dbReference>
<gene>
    <name evidence="9" type="ORF">QE152_g9480</name>
</gene>
<dbReference type="PROSITE" id="PS50822">
    <property type="entry name" value="PIWI"/>
    <property type="match status" value="1"/>
</dbReference>
<keyword evidence="5" id="KW-0943">RNA-mediated gene silencing</keyword>
<evidence type="ECO:0000256" key="4">
    <source>
        <dbReference type="ARBA" id="ARBA00022884"/>
    </source>
</evidence>
<protein>
    <submittedName>
        <fullName evidence="9">Piwi domain</fullName>
    </submittedName>
</protein>
<dbReference type="PANTHER" id="PTHR22891">
    <property type="entry name" value="EUKARYOTIC TRANSLATION INITIATION FACTOR 2C"/>
    <property type="match status" value="1"/>
</dbReference>
<accession>A0AAW1LYA8</accession>
<dbReference type="SUPFAM" id="SSF53098">
    <property type="entry name" value="Ribonuclease H-like"/>
    <property type="match status" value="1"/>
</dbReference>